<proteinExistence type="predicted"/>
<accession>A0A8J4DMT5</accession>
<name>A0A8J4DMT5_9ACTN</name>
<dbReference type="EMBL" id="BOPF01000003">
    <property type="protein sequence ID" value="GIJ44110.1"/>
    <property type="molecule type" value="Genomic_DNA"/>
</dbReference>
<reference evidence="1" key="1">
    <citation type="submission" date="2021-01" db="EMBL/GenBank/DDBJ databases">
        <title>Whole genome shotgun sequence of Virgisporangium aliadipatigenens NBRC 105644.</title>
        <authorList>
            <person name="Komaki H."/>
            <person name="Tamura T."/>
        </authorList>
    </citation>
    <scope>NUCLEOTIDE SEQUENCE</scope>
    <source>
        <strain evidence="1">NBRC 105644</strain>
    </source>
</reference>
<keyword evidence="2" id="KW-1185">Reference proteome</keyword>
<dbReference type="AlphaFoldDB" id="A0A8J4DMT5"/>
<dbReference type="Proteomes" id="UP000619260">
    <property type="component" value="Unassembled WGS sequence"/>
</dbReference>
<evidence type="ECO:0008006" key="3">
    <source>
        <dbReference type="Google" id="ProtNLM"/>
    </source>
</evidence>
<organism evidence="1 2">
    <name type="scientific">Virgisporangium aliadipatigenens</name>
    <dbReference type="NCBI Taxonomy" id="741659"/>
    <lineage>
        <taxon>Bacteria</taxon>
        <taxon>Bacillati</taxon>
        <taxon>Actinomycetota</taxon>
        <taxon>Actinomycetes</taxon>
        <taxon>Micromonosporales</taxon>
        <taxon>Micromonosporaceae</taxon>
        <taxon>Virgisporangium</taxon>
    </lineage>
</organism>
<evidence type="ECO:0000313" key="1">
    <source>
        <dbReference type="EMBL" id="GIJ44110.1"/>
    </source>
</evidence>
<protein>
    <recommendedName>
        <fullName evidence="3">Knr4/Smi1-like domain-containing protein</fullName>
    </recommendedName>
</protein>
<evidence type="ECO:0000313" key="2">
    <source>
        <dbReference type="Proteomes" id="UP000619260"/>
    </source>
</evidence>
<dbReference type="Pfam" id="PF15588">
    <property type="entry name" value="Imm10"/>
    <property type="match status" value="1"/>
</dbReference>
<comment type="caution">
    <text evidence="1">The sequence shown here is derived from an EMBL/GenBank/DDBJ whole genome shotgun (WGS) entry which is preliminary data.</text>
</comment>
<dbReference type="InterPro" id="IPR028962">
    <property type="entry name" value="Imm10"/>
</dbReference>
<dbReference type="InterPro" id="IPR037883">
    <property type="entry name" value="Knr4/Smi1-like_sf"/>
</dbReference>
<gene>
    <name evidence="1" type="ORF">Val02_09960</name>
</gene>
<dbReference type="RefSeq" id="WP_203897687.1">
    <property type="nucleotide sequence ID" value="NZ_BOPF01000003.1"/>
</dbReference>
<dbReference type="SUPFAM" id="SSF160631">
    <property type="entry name" value="SMI1/KNR4-like"/>
    <property type="match status" value="1"/>
</dbReference>
<sequence length="325" mass="35990">MIRYVARSAGRAEHLGEGFDHITAGLSEHGDGSGRGLTVRCAVEAPDEGDIATGMDSYRVSNERGFTVYGGVRHVRLRGRTLRVNFEPDAARGLGLDDALVEVTLTVDDESIERLKSGLQRVLWYGRQRSRPVVDVDPTRDELTATVRPPEGAAAAFARWDELRARLGVAVPEDYRWLVETYGAGVYDDFLHVLQPRSRFPAIRLVSSAAAYRERLRAQVESGRVLPHDPGDLLPVATTDDGDVISWLMLPRDTPSRWTLVAGNPGRDEWSSFDGGVVEFLVAVFTRRVRMPFFPEDFPSPAPRLRPYPGVAEARALLRELGVAD</sequence>